<dbReference type="Pfam" id="PF25885">
    <property type="entry name" value="HH_EMRA"/>
    <property type="match status" value="1"/>
</dbReference>
<evidence type="ECO:0000256" key="2">
    <source>
        <dbReference type="ARBA" id="ARBA00009477"/>
    </source>
</evidence>
<dbReference type="RefSeq" id="WP_007080582.1">
    <property type="nucleotide sequence ID" value="NZ_AJXU01000025.1"/>
</dbReference>
<dbReference type="InterPro" id="IPR058633">
    <property type="entry name" value="EmrA/FarA_HH"/>
</dbReference>
<sequence length="407" mass="43113">MSSQTPPEQGSTPTAPPVAAPPSPPQTKTRSRGLMLRLLGIVLLVAAIAWGLWYYFDGRWYEGTDDAYVNGNVVQLTPQIAGTVISIGADDGDRVHAGDVLIKLDRSNADVALAGAKADLASTVRKVRGLYSSVNGAQADVAARKTAVAKARADYTRRVALAKSGAISAEELSHASDALTTAESGLIAAQQQYQTSKVLVDDTVVASHPDVQAAAARLRAAFLDDLRTTLVAPVDGYVAKRSVQLGQRVQPGAPLMAVVPLNEVWVDANFKETQLTDMRIGQPVEIESDVYGSDVKYKGKVQSLGVGTGSAFSLLPAQNATGNWIKIVQRIPVRILFDDPAMLQKHPLRLGMSLTVDVGLHDRSGPTLAQQSPTKPAFSTDVYAQQSAKADAMIAQIIHANMAGGSK</sequence>
<accession>I4VUU7</accession>
<dbReference type="OrthoDB" id="9811754at2"/>
<comment type="caution">
    <text evidence="13">The sequence shown here is derived from an EMBL/GenBank/DDBJ whole genome shotgun (WGS) entry which is preliminary data.</text>
</comment>
<feature type="compositionally biased region" description="Polar residues" evidence="9">
    <location>
        <begin position="1"/>
        <end position="10"/>
    </location>
</feature>
<dbReference type="GO" id="GO:0015721">
    <property type="term" value="P:bile acid and bile salt transport"/>
    <property type="evidence" value="ECO:0007669"/>
    <property type="project" value="UniProtKB-ARBA"/>
</dbReference>
<evidence type="ECO:0000256" key="4">
    <source>
        <dbReference type="ARBA" id="ARBA00022475"/>
    </source>
</evidence>
<dbReference type="GO" id="GO:1990961">
    <property type="term" value="P:xenobiotic detoxification by transmembrane export across the plasma membrane"/>
    <property type="evidence" value="ECO:0007669"/>
    <property type="project" value="UniProtKB-ARBA"/>
</dbReference>
<dbReference type="PATRIC" id="fig|1163408.3.peg.966"/>
<dbReference type="GO" id="GO:0046677">
    <property type="term" value="P:response to antibiotic"/>
    <property type="evidence" value="ECO:0007669"/>
    <property type="project" value="UniProtKB-ARBA"/>
</dbReference>
<dbReference type="InterPro" id="IPR050739">
    <property type="entry name" value="MFP"/>
</dbReference>
<feature type="compositionally biased region" description="Pro residues" evidence="9">
    <location>
        <begin position="14"/>
        <end position="25"/>
    </location>
</feature>
<dbReference type="Pfam" id="PF25963">
    <property type="entry name" value="Beta-barrel_AAEA"/>
    <property type="match status" value="1"/>
</dbReference>
<dbReference type="AlphaFoldDB" id="I4VUU7"/>
<name>I4VUU7_9GAMM</name>
<dbReference type="Gene3D" id="2.40.50.100">
    <property type="match status" value="1"/>
</dbReference>
<dbReference type="EMBL" id="AJXU01000025">
    <property type="protein sequence ID" value="EIL90988.1"/>
    <property type="molecule type" value="Genomic_DNA"/>
</dbReference>
<dbReference type="Proteomes" id="UP000004210">
    <property type="component" value="Unassembled WGS sequence"/>
</dbReference>
<evidence type="ECO:0000256" key="7">
    <source>
        <dbReference type="ARBA" id="ARBA00022989"/>
    </source>
</evidence>
<evidence type="ECO:0000256" key="3">
    <source>
        <dbReference type="ARBA" id="ARBA00022448"/>
    </source>
</evidence>
<reference evidence="13 14" key="1">
    <citation type="journal article" date="2012" name="J. Bacteriol.">
        <title>Genome sequences for six rhodanobacter strains, isolated from soils and the terrestrial subsurface, with variable denitrification capabilities.</title>
        <authorList>
            <person name="Kostka J.E."/>
            <person name="Green S.J."/>
            <person name="Rishishwar L."/>
            <person name="Prakash O."/>
            <person name="Katz L.S."/>
            <person name="Marino-Ramirez L."/>
            <person name="Jordan I.K."/>
            <person name="Munk C."/>
            <person name="Ivanova N."/>
            <person name="Mikhailova N."/>
            <person name="Watson D.B."/>
            <person name="Brown S.D."/>
            <person name="Palumbo A.V."/>
            <person name="Brooks S.C."/>
        </authorList>
    </citation>
    <scope>NUCLEOTIDE SEQUENCE [LARGE SCALE GENOMIC DNA]</scope>
    <source>
        <strain evidence="14">Jip2T</strain>
    </source>
</reference>
<evidence type="ECO:0000259" key="11">
    <source>
        <dbReference type="Pfam" id="PF25885"/>
    </source>
</evidence>
<dbReference type="PANTHER" id="PTHR30386:SF19">
    <property type="entry name" value="MULTIDRUG EXPORT PROTEIN EMRA-RELATED"/>
    <property type="match status" value="1"/>
</dbReference>
<gene>
    <name evidence="13" type="ORF">UU9_04709</name>
</gene>
<feature type="region of interest" description="Disordered" evidence="9">
    <location>
        <begin position="1"/>
        <end position="29"/>
    </location>
</feature>
<evidence type="ECO:0000256" key="6">
    <source>
        <dbReference type="ARBA" id="ARBA00022692"/>
    </source>
</evidence>
<protein>
    <submittedName>
        <fullName evidence="13">Multidrug resistance efflux pump</fullName>
    </submittedName>
</protein>
<dbReference type="GO" id="GO:0005886">
    <property type="term" value="C:plasma membrane"/>
    <property type="evidence" value="ECO:0007669"/>
    <property type="project" value="UniProtKB-SubCell"/>
</dbReference>
<dbReference type="InterPro" id="IPR058634">
    <property type="entry name" value="AaeA-lik-b-barrel"/>
</dbReference>
<feature type="transmembrane region" description="Helical" evidence="10">
    <location>
        <begin position="34"/>
        <end position="56"/>
    </location>
</feature>
<comment type="similarity">
    <text evidence="2">Belongs to the membrane fusion protein (MFP) (TC 8.A.1) family.</text>
</comment>
<dbReference type="Gene3D" id="2.40.30.170">
    <property type="match status" value="1"/>
</dbReference>
<dbReference type="eggNOG" id="COG1566">
    <property type="taxonomic scope" value="Bacteria"/>
</dbReference>
<evidence type="ECO:0000313" key="14">
    <source>
        <dbReference type="Proteomes" id="UP000004210"/>
    </source>
</evidence>
<dbReference type="SUPFAM" id="SSF111369">
    <property type="entry name" value="HlyD-like secretion proteins"/>
    <property type="match status" value="1"/>
</dbReference>
<evidence type="ECO:0000256" key="5">
    <source>
        <dbReference type="ARBA" id="ARBA00022519"/>
    </source>
</evidence>
<evidence type="ECO:0000256" key="10">
    <source>
        <dbReference type="SAM" id="Phobius"/>
    </source>
</evidence>
<keyword evidence="6 10" id="KW-0812">Transmembrane</keyword>
<keyword evidence="8 10" id="KW-0472">Membrane</keyword>
<organism evidence="13 14">
    <name type="scientific">Rhodanobacter fulvus Jip2</name>
    <dbReference type="NCBI Taxonomy" id="1163408"/>
    <lineage>
        <taxon>Bacteria</taxon>
        <taxon>Pseudomonadati</taxon>
        <taxon>Pseudomonadota</taxon>
        <taxon>Gammaproteobacteria</taxon>
        <taxon>Lysobacterales</taxon>
        <taxon>Rhodanobacteraceae</taxon>
        <taxon>Rhodanobacter</taxon>
    </lineage>
</organism>
<dbReference type="Gene3D" id="1.10.287.470">
    <property type="entry name" value="Helix hairpin bin"/>
    <property type="match status" value="1"/>
</dbReference>
<keyword evidence="4" id="KW-1003">Cell membrane</keyword>
<proteinExistence type="inferred from homology"/>
<feature type="domain" description="Multidrug export protein EmrA/FarA alpha-helical hairpin" evidence="11">
    <location>
        <begin position="108"/>
        <end position="228"/>
    </location>
</feature>
<keyword evidence="3" id="KW-0813">Transport</keyword>
<comment type="subcellular location">
    <subcellularLocation>
        <location evidence="1">Cell inner membrane</location>
        <topology evidence="1">Single-pass membrane protein</topology>
        <orientation evidence="1">Periplasmic side</orientation>
    </subcellularLocation>
</comment>
<keyword evidence="7 10" id="KW-1133">Transmembrane helix</keyword>
<evidence type="ECO:0000256" key="8">
    <source>
        <dbReference type="ARBA" id="ARBA00023136"/>
    </source>
</evidence>
<keyword evidence="5" id="KW-0997">Cell inner membrane</keyword>
<dbReference type="STRING" id="1163408.UU9_04709"/>
<evidence type="ECO:0000256" key="9">
    <source>
        <dbReference type="SAM" id="MobiDB-lite"/>
    </source>
</evidence>
<dbReference type="PANTHER" id="PTHR30386">
    <property type="entry name" value="MEMBRANE FUSION SUBUNIT OF EMRAB-TOLC MULTIDRUG EFFLUX PUMP"/>
    <property type="match status" value="1"/>
</dbReference>
<evidence type="ECO:0000313" key="13">
    <source>
        <dbReference type="EMBL" id="EIL90988.1"/>
    </source>
</evidence>
<keyword evidence="14" id="KW-1185">Reference proteome</keyword>
<evidence type="ECO:0000259" key="12">
    <source>
        <dbReference type="Pfam" id="PF25963"/>
    </source>
</evidence>
<evidence type="ECO:0000256" key="1">
    <source>
        <dbReference type="ARBA" id="ARBA00004383"/>
    </source>
</evidence>
<dbReference type="FunFam" id="2.40.30.170:FF:000003">
    <property type="entry name" value="Multidrug resistance protein A"/>
    <property type="match status" value="1"/>
</dbReference>
<feature type="domain" description="p-hydroxybenzoic acid efflux pump subunit AaeA-like beta-barrel" evidence="12">
    <location>
        <begin position="265"/>
        <end position="358"/>
    </location>
</feature>